<protein>
    <recommendedName>
        <fullName evidence="1">Heterokaryon incompatibility domain-containing protein</fullName>
    </recommendedName>
</protein>
<dbReference type="AlphaFoldDB" id="A0AAW0QBW6"/>
<dbReference type="Proteomes" id="UP001392437">
    <property type="component" value="Unassembled WGS sequence"/>
</dbReference>
<evidence type="ECO:0000313" key="3">
    <source>
        <dbReference type="Proteomes" id="UP001392437"/>
    </source>
</evidence>
<proteinExistence type="predicted"/>
<evidence type="ECO:0000313" key="2">
    <source>
        <dbReference type="EMBL" id="KAK8096059.1"/>
    </source>
</evidence>
<organism evidence="2 3">
    <name type="scientific">Apiospora kogelbergensis</name>
    <dbReference type="NCBI Taxonomy" id="1337665"/>
    <lineage>
        <taxon>Eukaryota</taxon>
        <taxon>Fungi</taxon>
        <taxon>Dikarya</taxon>
        <taxon>Ascomycota</taxon>
        <taxon>Pezizomycotina</taxon>
        <taxon>Sordariomycetes</taxon>
        <taxon>Xylariomycetidae</taxon>
        <taxon>Amphisphaeriales</taxon>
        <taxon>Apiosporaceae</taxon>
        <taxon>Apiospora</taxon>
    </lineage>
</organism>
<sequence>MTAWSLRDIQNGKAGVHDTRPNGWNCFITPPRSFAAFLERWLLLGPISTACKNLSLSTADFLTTSIVDPTRTTVTTKHLARFFTEGSSQLESIAVEEGNSNAGEVSATLLTAKSLSTRLSSVISPTDDGNDWVKELPTKISLTDFLRMVYVPDPRSTDVSIATCIMLEAIYLQTRSLPAQAGGLSDYGIVPSASETWHAGLWKRFLEQGRCPSDLPRLFRRFNTFGLYYIYNLPRPKDNAVHNMVRVWDKHTRQREGKRELSPLCNTSRCAHRQFQDATYSTKHAENCRGCHDVVANPEELRGILERGRIPLILSTDEDEEGGGITLVEAEPDMAYVAISHVWSDGLGNVQRNAIPWCQARRLSKLIRNLPSEHSDIVLYWLDTICVPPDSANMDQAQALALAGMRSVYEEAKTVLVLDSWLFNTSAKGKSHAELLIMAFSCAWNTRLWTYQEGALARSLLFQFSDMAYDLDNGIQELHATADDLTRFALEASMSAIYFDLRGFKSHSSIEGKIGAIMSAFRTRTTSVSTDEPLCLSVLLGLDVGAIAQTKPALRAEALWRTIPSIPWHLFFSGRPTIGVDGLRWAPMSFLRLPLRITAKGHVTDLADDGRSILNSGQTARQTPNGLALKGSGLRVLVGPSTVPLGRNFHIRDELGRWVLVKRVPEEETRPDDFLYGMIEVAVIDFEDWRVMDQALPFSQLSTAGVLVRIDREPMHGAPIRSTRLYRVVTILVTNPAWIASLESSLGPRLPTSGLALVGCHPEDGSIFYAQGVTCKTTQTWCVN</sequence>
<dbReference type="PANTHER" id="PTHR39596">
    <property type="match status" value="1"/>
</dbReference>
<gene>
    <name evidence="2" type="ORF">PG999_014081</name>
</gene>
<dbReference type="Pfam" id="PF06985">
    <property type="entry name" value="HET"/>
    <property type="match status" value="1"/>
</dbReference>
<name>A0AAW0QBW6_9PEZI</name>
<dbReference type="PANTHER" id="PTHR39596:SF2">
    <property type="entry name" value="HET DOMAIN PROTEIN (AFU_ORTHOLOGUE AFUA_1G17550)-RELATED"/>
    <property type="match status" value="1"/>
</dbReference>
<evidence type="ECO:0000259" key="1">
    <source>
        <dbReference type="Pfam" id="PF06985"/>
    </source>
</evidence>
<dbReference type="InterPro" id="IPR010730">
    <property type="entry name" value="HET"/>
</dbReference>
<accession>A0AAW0QBW6</accession>
<dbReference type="EMBL" id="JAQQWP010000011">
    <property type="protein sequence ID" value="KAK8096059.1"/>
    <property type="molecule type" value="Genomic_DNA"/>
</dbReference>
<feature type="domain" description="Heterokaryon incompatibility" evidence="1">
    <location>
        <begin position="336"/>
        <end position="418"/>
    </location>
</feature>
<comment type="caution">
    <text evidence="2">The sequence shown here is derived from an EMBL/GenBank/DDBJ whole genome shotgun (WGS) entry which is preliminary data.</text>
</comment>
<reference evidence="2 3" key="1">
    <citation type="submission" date="2023-01" db="EMBL/GenBank/DDBJ databases">
        <title>Analysis of 21 Apiospora genomes using comparative genomics revels a genus with tremendous synthesis potential of carbohydrate active enzymes and secondary metabolites.</title>
        <authorList>
            <person name="Sorensen T."/>
        </authorList>
    </citation>
    <scope>NUCLEOTIDE SEQUENCE [LARGE SCALE GENOMIC DNA]</scope>
    <source>
        <strain evidence="2 3">CBS 117206</strain>
    </source>
</reference>
<keyword evidence="3" id="KW-1185">Reference proteome</keyword>